<dbReference type="PANTHER" id="PTHR42354">
    <property type="entry name" value="C2H2-TYPE DOMAIN-CONTAINING PROTEIN"/>
    <property type="match status" value="1"/>
</dbReference>
<gene>
    <name evidence="1" type="ORF">G7Y89_g8991</name>
</gene>
<reference evidence="1 2" key="1">
    <citation type="submission" date="2020-03" db="EMBL/GenBank/DDBJ databases">
        <title>Draft Genome Sequence of Cudoniella acicularis.</title>
        <authorList>
            <person name="Buettner E."/>
            <person name="Kellner H."/>
        </authorList>
    </citation>
    <scope>NUCLEOTIDE SEQUENCE [LARGE SCALE GENOMIC DNA]</scope>
    <source>
        <strain evidence="1 2">DSM 108380</strain>
    </source>
</reference>
<protein>
    <submittedName>
        <fullName evidence="1">Uncharacterized protein</fullName>
    </submittedName>
</protein>
<evidence type="ECO:0000313" key="2">
    <source>
        <dbReference type="Proteomes" id="UP000566819"/>
    </source>
</evidence>
<keyword evidence="2" id="KW-1185">Reference proteome</keyword>
<dbReference type="PANTHER" id="PTHR42354:SF1">
    <property type="entry name" value="C2H2-TYPE DOMAIN-CONTAINING PROTEIN"/>
    <property type="match status" value="1"/>
</dbReference>
<organism evidence="1 2">
    <name type="scientific">Cudoniella acicularis</name>
    <dbReference type="NCBI Taxonomy" id="354080"/>
    <lineage>
        <taxon>Eukaryota</taxon>
        <taxon>Fungi</taxon>
        <taxon>Dikarya</taxon>
        <taxon>Ascomycota</taxon>
        <taxon>Pezizomycotina</taxon>
        <taxon>Leotiomycetes</taxon>
        <taxon>Helotiales</taxon>
        <taxon>Tricladiaceae</taxon>
        <taxon>Cudoniella</taxon>
    </lineage>
</organism>
<dbReference type="Proteomes" id="UP000566819">
    <property type="component" value="Unassembled WGS sequence"/>
</dbReference>
<comment type="caution">
    <text evidence="1">The sequence shown here is derived from an EMBL/GenBank/DDBJ whole genome shotgun (WGS) entry which is preliminary data.</text>
</comment>
<dbReference type="AlphaFoldDB" id="A0A8H4RI57"/>
<sequence>MSDLQVDVTLDRIVSIYKSSATLFWLWREERSERQSNEENQNLERSLDNGAKLVVEEYDNHFTRLGQLFAFGDDRGRSELAEYAIKLQHTIFIILKTETETSTCVSLPSHLNVLNVSDETKRGVTFALRKQYQRMTQSQPVGSNALSSAKQRWSTLPTTQFAFVAMKQKSQNSELAARYCAGQQFFLKVKTKEKVSAAISLESIWNWHFTIKDAVRNTNGMYGCKCCDYRYRNALDRCDVACYTLEAEFGLGNHISSQHYFTDLQLILGKGVGVCPCNVRLGIGHFAEHQRDCPATKQVREFTEKGSKVRESAGIFELSS</sequence>
<accession>A0A8H4RI57</accession>
<proteinExistence type="predicted"/>
<evidence type="ECO:0000313" key="1">
    <source>
        <dbReference type="EMBL" id="KAF4629151.1"/>
    </source>
</evidence>
<name>A0A8H4RI57_9HELO</name>
<dbReference type="EMBL" id="JAAMPI010000713">
    <property type="protein sequence ID" value="KAF4629151.1"/>
    <property type="molecule type" value="Genomic_DNA"/>
</dbReference>